<dbReference type="InterPro" id="IPR000447">
    <property type="entry name" value="G3P_DH_FAD-dep"/>
</dbReference>
<evidence type="ECO:0000313" key="18">
    <source>
        <dbReference type="Proteomes" id="UP000267821"/>
    </source>
</evidence>
<dbReference type="Gene3D" id="1.10.8.870">
    <property type="entry name" value="Alpha-glycerophosphate oxidase, cap domain"/>
    <property type="match status" value="1"/>
</dbReference>
<protein>
    <recommendedName>
        <fullName evidence="4 13">Glycerol-3-phosphate dehydrogenase</fullName>
        <ecNumber evidence="4 13">1.1.5.3</ecNumber>
    </recommendedName>
</protein>
<dbReference type="PROSITE" id="PS00977">
    <property type="entry name" value="FAD_G3PDH_1"/>
    <property type="match status" value="1"/>
</dbReference>
<keyword evidence="6" id="KW-0479">Metal-binding</keyword>
<proteinExistence type="inferred from homology"/>
<keyword evidence="10" id="KW-0809">Transit peptide</keyword>
<dbReference type="InterPro" id="IPR036188">
    <property type="entry name" value="FAD/NAD-bd_sf"/>
</dbReference>
<dbReference type="Proteomes" id="UP000267821">
    <property type="component" value="Unassembled WGS sequence"/>
</dbReference>
<dbReference type="AlphaFoldDB" id="A0A3N4LI49"/>
<dbReference type="EMBL" id="ML121551">
    <property type="protein sequence ID" value="RPB22584.1"/>
    <property type="molecule type" value="Genomic_DNA"/>
</dbReference>
<dbReference type="SUPFAM" id="SSF51905">
    <property type="entry name" value="FAD/NAD(P)-binding domain"/>
    <property type="match status" value="1"/>
</dbReference>
<evidence type="ECO:0000256" key="12">
    <source>
        <dbReference type="ARBA" id="ARBA00023128"/>
    </source>
</evidence>
<dbReference type="Gene3D" id="3.30.9.10">
    <property type="entry name" value="D-Amino Acid Oxidase, subunit A, domain 2"/>
    <property type="match status" value="1"/>
</dbReference>
<dbReference type="InterPro" id="IPR038299">
    <property type="entry name" value="DAO_C_sf"/>
</dbReference>
<dbReference type="Pfam" id="PF16901">
    <property type="entry name" value="DAO_C"/>
    <property type="match status" value="1"/>
</dbReference>
<dbReference type="FunFam" id="1.10.8.870:FF:000001">
    <property type="entry name" value="Glycerol-3-phosphate dehydrogenase"/>
    <property type="match status" value="1"/>
</dbReference>
<evidence type="ECO:0000256" key="3">
    <source>
        <dbReference type="ARBA" id="ARBA00007330"/>
    </source>
</evidence>
<dbReference type="OrthoDB" id="264015at2759"/>
<dbReference type="Gene3D" id="3.50.50.60">
    <property type="entry name" value="FAD/NAD(P)-binding domain"/>
    <property type="match status" value="2"/>
</dbReference>
<dbReference type="Pfam" id="PF01266">
    <property type="entry name" value="DAO"/>
    <property type="match status" value="1"/>
</dbReference>
<dbReference type="InterPro" id="IPR031656">
    <property type="entry name" value="DAO_C"/>
</dbReference>
<feature type="compositionally biased region" description="Basic and acidic residues" evidence="14">
    <location>
        <begin position="677"/>
        <end position="707"/>
    </location>
</feature>
<dbReference type="STRING" id="1051890.A0A3N4LI49"/>
<name>A0A3N4LI49_9PEZI</name>
<evidence type="ECO:0000256" key="9">
    <source>
        <dbReference type="ARBA" id="ARBA00022837"/>
    </source>
</evidence>
<dbReference type="GO" id="GO:0046872">
    <property type="term" value="F:metal ion binding"/>
    <property type="evidence" value="ECO:0007669"/>
    <property type="project" value="UniProtKB-KW"/>
</dbReference>
<feature type="region of interest" description="Disordered" evidence="14">
    <location>
        <begin position="672"/>
        <end position="707"/>
    </location>
</feature>
<keyword evidence="9" id="KW-0106">Calcium</keyword>
<evidence type="ECO:0000259" key="16">
    <source>
        <dbReference type="Pfam" id="PF16901"/>
    </source>
</evidence>
<keyword evidence="7" id="KW-0677">Repeat</keyword>
<dbReference type="FunFam" id="3.30.9.10:FF:000001">
    <property type="entry name" value="Glycerol-3-phosphate dehydrogenase"/>
    <property type="match status" value="1"/>
</dbReference>
<dbReference type="InterPro" id="IPR006076">
    <property type="entry name" value="FAD-dep_OxRdtase"/>
</dbReference>
<keyword evidence="8" id="KW-0274">FAD</keyword>
<evidence type="ECO:0000256" key="4">
    <source>
        <dbReference type="ARBA" id="ARBA00013029"/>
    </source>
</evidence>
<evidence type="ECO:0000256" key="7">
    <source>
        <dbReference type="ARBA" id="ARBA00022737"/>
    </source>
</evidence>
<evidence type="ECO:0000259" key="15">
    <source>
        <dbReference type="Pfam" id="PF01266"/>
    </source>
</evidence>
<dbReference type="PROSITE" id="PS00978">
    <property type="entry name" value="FAD_G3PDH_2"/>
    <property type="match status" value="1"/>
</dbReference>
<dbReference type="GO" id="GO:0004368">
    <property type="term" value="F:glycerol-3-phosphate dehydrogenase (quinone) activity"/>
    <property type="evidence" value="ECO:0007669"/>
    <property type="project" value="UniProtKB-EC"/>
</dbReference>
<keyword evidence="18" id="KW-1185">Reference proteome</keyword>
<evidence type="ECO:0000256" key="1">
    <source>
        <dbReference type="ARBA" id="ARBA00001974"/>
    </source>
</evidence>
<dbReference type="FunCoup" id="A0A3N4LI49">
    <property type="interactions" value="636"/>
</dbReference>
<organism evidence="17 18">
    <name type="scientific">Terfezia boudieri ATCC MYA-4762</name>
    <dbReference type="NCBI Taxonomy" id="1051890"/>
    <lineage>
        <taxon>Eukaryota</taxon>
        <taxon>Fungi</taxon>
        <taxon>Dikarya</taxon>
        <taxon>Ascomycota</taxon>
        <taxon>Pezizomycotina</taxon>
        <taxon>Pezizomycetes</taxon>
        <taxon>Pezizales</taxon>
        <taxon>Pezizaceae</taxon>
        <taxon>Terfezia</taxon>
    </lineage>
</organism>
<comment type="subcellular location">
    <subcellularLocation>
        <location evidence="2">Mitochondrion</location>
    </subcellularLocation>
</comment>
<sequence>MPAPRLHRVGANRRYFRPLLFTTAGTLTTYTLYRSFAPTPSHPQVPSTNFPLPQKLPPIPSRIEQISRLRAASPTNPTSQIYDLIVIGGGATGCGIALDAASRGLKVALIERDDFSSGTSSKSTKLVHGGVRYLEKAVKELDYNQYLLVKEALKERAVFLETAPHLSMSLPIMLPIYQWWKAPYYWAGTKAYDFLAGKENLESSYFLTRGKAMEAFPMLKEEGLVGALVYYDGSHNDSRMNVALAMTSALYGATVVNHMEVTQLLKDSSGQITGVKVRECLPPTITSVKKSFFSSSSPSPPSSSQDTSEFEILAKGVINATGPFTDSIRSLDSPSATPIVAPSSGVHIVLPGYYSPARMGLIDPSTSDGRVIFFLPWQGNTIAGTTDAPTTISQHPMPREEEINWILSEVRRYLAPDINVRRGDVLAAWSGIRPLVRDPNARNTEALVRNHLINVSKSGLLTIAGGKWTTYRQMAQEAVDEAISHYKLTPSIPSPFPTTPSDSTTTQHLLDPDIPGIISIDGHCITERLKLIGAHGYSKTLFINLIQHFGVETSVAQHLAGAYGDRAWTVASLSSPTHHRFPARGHLLNPLYPFIDGEVRYACRFEYAQTAVDVLARRTRLAFLNAQAALESLPKVIDIMGEELGWSEERREREWKDTVRFLESMGLPRKLSGMSRMEVEEGRAGRFDTEEEHSIDGPAEAEKPLKQ</sequence>
<comment type="catalytic activity">
    <reaction evidence="13">
        <text>a quinone + sn-glycerol 3-phosphate = dihydroxyacetone phosphate + a quinol</text>
        <dbReference type="Rhea" id="RHEA:18977"/>
        <dbReference type="ChEBI" id="CHEBI:24646"/>
        <dbReference type="ChEBI" id="CHEBI:57597"/>
        <dbReference type="ChEBI" id="CHEBI:57642"/>
        <dbReference type="ChEBI" id="CHEBI:132124"/>
        <dbReference type="EC" id="1.1.5.3"/>
    </reaction>
</comment>
<dbReference type="PANTHER" id="PTHR11985">
    <property type="entry name" value="GLYCEROL-3-PHOSPHATE DEHYDROGENASE"/>
    <property type="match status" value="1"/>
</dbReference>
<dbReference type="SUPFAM" id="SSF54373">
    <property type="entry name" value="FAD-linked reductases, C-terminal domain"/>
    <property type="match status" value="1"/>
</dbReference>
<evidence type="ECO:0000256" key="5">
    <source>
        <dbReference type="ARBA" id="ARBA00022630"/>
    </source>
</evidence>
<evidence type="ECO:0000256" key="14">
    <source>
        <dbReference type="SAM" id="MobiDB-lite"/>
    </source>
</evidence>
<dbReference type="GO" id="GO:0005739">
    <property type="term" value="C:mitochondrion"/>
    <property type="evidence" value="ECO:0007669"/>
    <property type="project" value="UniProtKB-SubCell"/>
</dbReference>
<dbReference type="EC" id="1.1.5.3" evidence="4 13"/>
<reference evidence="17 18" key="1">
    <citation type="journal article" date="2018" name="Nat. Ecol. Evol.">
        <title>Pezizomycetes genomes reveal the molecular basis of ectomycorrhizal truffle lifestyle.</title>
        <authorList>
            <person name="Murat C."/>
            <person name="Payen T."/>
            <person name="Noel B."/>
            <person name="Kuo A."/>
            <person name="Morin E."/>
            <person name="Chen J."/>
            <person name="Kohler A."/>
            <person name="Krizsan K."/>
            <person name="Balestrini R."/>
            <person name="Da Silva C."/>
            <person name="Montanini B."/>
            <person name="Hainaut M."/>
            <person name="Levati E."/>
            <person name="Barry K.W."/>
            <person name="Belfiori B."/>
            <person name="Cichocki N."/>
            <person name="Clum A."/>
            <person name="Dockter R.B."/>
            <person name="Fauchery L."/>
            <person name="Guy J."/>
            <person name="Iotti M."/>
            <person name="Le Tacon F."/>
            <person name="Lindquist E.A."/>
            <person name="Lipzen A."/>
            <person name="Malagnac F."/>
            <person name="Mello A."/>
            <person name="Molinier V."/>
            <person name="Miyauchi S."/>
            <person name="Poulain J."/>
            <person name="Riccioni C."/>
            <person name="Rubini A."/>
            <person name="Sitrit Y."/>
            <person name="Splivallo R."/>
            <person name="Traeger S."/>
            <person name="Wang M."/>
            <person name="Zifcakova L."/>
            <person name="Wipf D."/>
            <person name="Zambonelli A."/>
            <person name="Paolocci F."/>
            <person name="Nowrousian M."/>
            <person name="Ottonello S."/>
            <person name="Baldrian P."/>
            <person name="Spatafora J.W."/>
            <person name="Henrissat B."/>
            <person name="Nagy L.G."/>
            <person name="Aury J.M."/>
            <person name="Wincker P."/>
            <person name="Grigoriev I.V."/>
            <person name="Bonfante P."/>
            <person name="Martin F.M."/>
        </authorList>
    </citation>
    <scope>NUCLEOTIDE SEQUENCE [LARGE SCALE GENOMIC DNA]</scope>
    <source>
        <strain evidence="17 18">ATCC MYA-4762</strain>
    </source>
</reference>
<comment type="cofactor">
    <cofactor evidence="1 13">
        <name>FAD</name>
        <dbReference type="ChEBI" id="CHEBI:57692"/>
    </cofactor>
</comment>
<keyword evidence="11 13" id="KW-0560">Oxidoreductase</keyword>
<keyword evidence="5 13" id="KW-0285">Flavoprotein</keyword>
<evidence type="ECO:0000256" key="8">
    <source>
        <dbReference type="ARBA" id="ARBA00022827"/>
    </source>
</evidence>
<comment type="similarity">
    <text evidence="3 13">Belongs to the FAD-dependent glycerol-3-phosphate dehydrogenase family.</text>
</comment>
<dbReference type="PANTHER" id="PTHR11985:SF15">
    <property type="entry name" value="GLYCEROL-3-PHOSPHATE DEHYDROGENASE, MITOCHONDRIAL"/>
    <property type="match status" value="1"/>
</dbReference>
<evidence type="ECO:0000256" key="10">
    <source>
        <dbReference type="ARBA" id="ARBA00022946"/>
    </source>
</evidence>
<dbReference type="GO" id="GO:0006072">
    <property type="term" value="P:glycerol-3-phosphate metabolic process"/>
    <property type="evidence" value="ECO:0007669"/>
    <property type="project" value="UniProtKB-UniRule"/>
</dbReference>
<gene>
    <name evidence="17" type="ORF">L211DRAFT_858066</name>
</gene>
<evidence type="ECO:0000256" key="2">
    <source>
        <dbReference type="ARBA" id="ARBA00004173"/>
    </source>
</evidence>
<feature type="domain" description="Alpha-glycerophosphate oxidase C-terminal" evidence="16">
    <location>
        <begin position="524"/>
        <end position="651"/>
    </location>
</feature>
<dbReference type="InParanoid" id="A0A3N4LI49"/>
<evidence type="ECO:0000313" key="17">
    <source>
        <dbReference type="EMBL" id="RPB22584.1"/>
    </source>
</evidence>
<evidence type="ECO:0000256" key="6">
    <source>
        <dbReference type="ARBA" id="ARBA00022723"/>
    </source>
</evidence>
<keyword evidence="12" id="KW-0496">Mitochondrion</keyword>
<evidence type="ECO:0000256" key="11">
    <source>
        <dbReference type="ARBA" id="ARBA00023002"/>
    </source>
</evidence>
<evidence type="ECO:0000256" key="13">
    <source>
        <dbReference type="RuleBase" id="RU361217"/>
    </source>
</evidence>
<accession>A0A3N4LI49</accession>
<dbReference type="PRINTS" id="PR01001">
    <property type="entry name" value="FADG3PDH"/>
</dbReference>
<feature type="domain" description="FAD dependent oxidoreductase" evidence="15">
    <location>
        <begin position="83"/>
        <end position="472"/>
    </location>
</feature>